<reference evidence="3" key="1">
    <citation type="journal article" date="2014" name="Genome Announc.">
        <title>Draft genome sequence of Colletotrichum sublineola, a destructive pathogen of cultivated sorghum.</title>
        <authorList>
            <person name="Baroncelli R."/>
            <person name="Sanz-Martin J.M."/>
            <person name="Rech G.E."/>
            <person name="Sukno S.A."/>
            <person name="Thon M.R."/>
        </authorList>
    </citation>
    <scope>NUCLEOTIDE SEQUENCE [LARGE SCALE GENOMIC DNA]</scope>
    <source>
        <strain evidence="3">TX430BB</strain>
    </source>
</reference>
<proteinExistence type="predicted"/>
<name>A0A066X6H7_COLSU</name>
<comment type="caution">
    <text evidence="2">The sequence shown here is derived from an EMBL/GenBank/DDBJ whole genome shotgun (WGS) entry which is preliminary data.</text>
</comment>
<accession>A0A066X6H7</accession>
<dbReference type="OMA" id="CICGCLP"/>
<evidence type="ECO:0000313" key="3">
    <source>
        <dbReference type="Proteomes" id="UP000027238"/>
    </source>
</evidence>
<feature type="region of interest" description="Disordered" evidence="1">
    <location>
        <begin position="1"/>
        <end position="26"/>
    </location>
</feature>
<feature type="compositionally biased region" description="Basic and acidic residues" evidence="1">
    <location>
        <begin position="110"/>
        <end position="121"/>
    </location>
</feature>
<dbReference type="Proteomes" id="UP000027238">
    <property type="component" value="Unassembled WGS sequence"/>
</dbReference>
<protein>
    <submittedName>
        <fullName evidence="2">Uncharacterized protein</fullName>
    </submittedName>
</protein>
<organism evidence="2 3">
    <name type="scientific">Colletotrichum sublineola</name>
    <name type="common">Sorghum anthracnose fungus</name>
    <dbReference type="NCBI Taxonomy" id="1173701"/>
    <lineage>
        <taxon>Eukaryota</taxon>
        <taxon>Fungi</taxon>
        <taxon>Dikarya</taxon>
        <taxon>Ascomycota</taxon>
        <taxon>Pezizomycotina</taxon>
        <taxon>Sordariomycetes</taxon>
        <taxon>Hypocreomycetidae</taxon>
        <taxon>Glomerellales</taxon>
        <taxon>Glomerellaceae</taxon>
        <taxon>Colletotrichum</taxon>
        <taxon>Colletotrichum graminicola species complex</taxon>
    </lineage>
</organism>
<feature type="region of interest" description="Disordered" evidence="1">
    <location>
        <begin position="101"/>
        <end position="124"/>
    </location>
</feature>
<dbReference type="OrthoDB" id="5239396at2759"/>
<dbReference type="HOGENOM" id="CLU_117269_0_0_1"/>
<dbReference type="EMBL" id="JMSE01001103">
    <property type="protein sequence ID" value="KDN64723.1"/>
    <property type="molecule type" value="Genomic_DNA"/>
</dbReference>
<keyword evidence="3" id="KW-1185">Reference proteome</keyword>
<dbReference type="eggNOG" id="ENOG502T4XI">
    <property type="taxonomic scope" value="Eukaryota"/>
</dbReference>
<gene>
    <name evidence="2" type="ORF">CSUB01_01937</name>
</gene>
<evidence type="ECO:0000256" key="1">
    <source>
        <dbReference type="SAM" id="MobiDB-lite"/>
    </source>
</evidence>
<evidence type="ECO:0000313" key="2">
    <source>
        <dbReference type="EMBL" id="KDN64723.1"/>
    </source>
</evidence>
<sequence>MLQLSTLPSRAGYSPLVPSPLNPRVHAIAPQRCQRMREKRRQQNRGDVSPTQRLLRHKAAMAWKSEALTRESTIYTREEILDIIAECDGQDAAARGNAPLITTTASDDDNNNKNKRTEKQHPQVHIRAAHWKEHNGEEYDFFCEADEFDAGDPDESSRQWSSFVPRLHSPFSKDTARRVVLAFGLMCICGCLPVLRANGFHIYPATETP</sequence>
<dbReference type="AlphaFoldDB" id="A0A066X6H7"/>